<evidence type="ECO:0000256" key="2">
    <source>
        <dbReference type="RuleBase" id="RU364000"/>
    </source>
</evidence>
<evidence type="ECO:0000256" key="1">
    <source>
        <dbReference type="ARBA" id="ARBA00022857"/>
    </source>
</evidence>
<proteinExistence type="inferred from homology"/>
<dbReference type="RefSeq" id="WP_215623847.1">
    <property type="nucleotide sequence ID" value="NZ_CP076134.1"/>
</dbReference>
<organism evidence="4 5">
    <name type="scientific">Bradyrhizobium sediminis</name>
    <dbReference type="NCBI Taxonomy" id="2840469"/>
    <lineage>
        <taxon>Bacteria</taxon>
        <taxon>Pseudomonadati</taxon>
        <taxon>Pseudomonadota</taxon>
        <taxon>Alphaproteobacteria</taxon>
        <taxon>Hyphomicrobiales</taxon>
        <taxon>Nitrobacteraceae</taxon>
        <taxon>Bradyrhizobium</taxon>
    </lineage>
</organism>
<dbReference type="AlphaFoldDB" id="A0A975NHT0"/>
<dbReference type="Pfam" id="PF08240">
    <property type="entry name" value="ADH_N"/>
    <property type="match status" value="1"/>
</dbReference>
<dbReference type="EMBL" id="CP076134">
    <property type="protein sequence ID" value="QWG15322.1"/>
    <property type="molecule type" value="Genomic_DNA"/>
</dbReference>
<dbReference type="InterPro" id="IPR051603">
    <property type="entry name" value="Zinc-ADH_QOR/CCCR"/>
</dbReference>
<sequence length="337" mass="36391">MKAVGYQKSLPIEDPSSLIDFETAKPEPKGRDIRVAVKAISANPVDYKVRKRAAPPAGETKILGYDAAGIVDATGPDVTLFKPGDEVFYAGSIQRQGTNSEFHLVDERIVGRKPKTLSFAQAAALPLTSITAWELLFDRLDAVPGKSLDPRTLLITGGAGGVGSILIQLARRLTGLTVVATATRPESQQWCLDLGAHAVIDHAGPMKEQIEKLKVPPVGLVASLTFTDQHYKAIADFMAPQGKFGLIDDPPEFTVSAFKGKAISIHWESMFTRSSFQTPDMIAQHNLLNDVADLIDKGVLRTTLDQTFGTINAANLKRAHALLESGKSRGKIVLEGW</sequence>
<dbReference type="Gene3D" id="3.40.50.720">
    <property type="entry name" value="NAD(P)-binding Rossmann-like Domain"/>
    <property type="match status" value="1"/>
</dbReference>
<dbReference type="CDD" id="cd08252">
    <property type="entry name" value="AL_MDR"/>
    <property type="match status" value="1"/>
</dbReference>
<dbReference type="InterPro" id="IPR036291">
    <property type="entry name" value="NAD(P)-bd_dom_sf"/>
</dbReference>
<keyword evidence="1" id="KW-0521">NADP</keyword>
<reference evidence="4" key="1">
    <citation type="submission" date="2021-06" db="EMBL/GenBank/DDBJ databases">
        <title>Bradyrhizobium sp. S2-20-1 Genome sequencing.</title>
        <authorList>
            <person name="Jin L."/>
        </authorList>
    </citation>
    <scope>NUCLEOTIDE SEQUENCE</scope>
    <source>
        <strain evidence="4">S2-20-1</strain>
    </source>
</reference>
<dbReference type="GO" id="GO:0016491">
    <property type="term" value="F:oxidoreductase activity"/>
    <property type="evidence" value="ECO:0007669"/>
    <property type="project" value="UniProtKB-KW"/>
</dbReference>
<dbReference type="SUPFAM" id="SSF50129">
    <property type="entry name" value="GroES-like"/>
    <property type="match status" value="1"/>
</dbReference>
<dbReference type="Gene3D" id="3.90.180.10">
    <property type="entry name" value="Medium-chain alcohol dehydrogenases, catalytic domain"/>
    <property type="match status" value="1"/>
</dbReference>
<dbReference type="InterPro" id="IPR014182">
    <property type="entry name" value="ADH_Zn_typ-1"/>
</dbReference>
<accession>A0A975NHT0</accession>
<dbReference type="SUPFAM" id="SSF51735">
    <property type="entry name" value="NAD(P)-binding Rossmann-fold domains"/>
    <property type="match status" value="1"/>
</dbReference>
<keyword evidence="2" id="KW-0560">Oxidoreductase</keyword>
<dbReference type="Pfam" id="PF13602">
    <property type="entry name" value="ADH_zinc_N_2"/>
    <property type="match status" value="1"/>
</dbReference>
<keyword evidence="2" id="KW-0862">Zinc</keyword>
<dbReference type="Proteomes" id="UP000680839">
    <property type="component" value="Chromosome"/>
</dbReference>
<feature type="domain" description="Enoyl reductase (ER)" evidence="3">
    <location>
        <begin position="13"/>
        <end position="334"/>
    </location>
</feature>
<dbReference type="PANTHER" id="PTHR44154">
    <property type="entry name" value="QUINONE OXIDOREDUCTASE"/>
    <property type="match status" value="1"/>
</dbReference>
<name>A0A975NHT0_9BRAD</name>
<dbReference type="GO" id="GO:0008270">
    <property type="term" value="F:zinc ion binding"/>
    <property type="evidence" value="ECO:0007669"/>
    <property type="project" value="InterPro"/>
</dbReference>
<keyword evidence="2" id="KW-0479">Metal-binding</keyword>
<evidence type="ECO:0000259" key="3">
    <source>
        <dbReference type="SMART" id="SM00829"/>
    </source>
</evidence>
<comment type="similarity">
    <text evidence="2">Belongs to the zinc-containing alcohol dehydrogenase family. Quinone oxidoreductase subfamily.</text>
</comment>
<dbReference type="NCBIfam" id="TIGR02817">
    <property type="entry name" value="adh_fam_1"/>
    <property type="match status" value="1"/>
</dbReference>
<dbReference type="SMART" id="SM00829">
    <property type="entry name" value="PKS_ER"/>
    <property type="match status" value="1"/>
</dbReference>
<gene>
    <name evidence="4" type="ORF">KMZ29_12055</name>
</gene>
<dbReference type="InterPro" id="IPR011032">
    <property type="entry name" value="GroES-like_sf"/>
</dbReference>
<protein>
    <recommendedName>
        <fullName evidence="2">Zinc-type alcohol dehydrogenase-like protein</fullName>
    </recommendedName>
</protein>
<dbReference type="PANTHER" id="PTHR44154:SF1">
    <property type="entry name" value="QUINONE OXIDOREDUCTASE"/>
    <property type="match status" value="1"/>
</dbReference>
<evidence type="ECO:0000313" key="4">
    <source>
        <dbReference type="EMBL" id="QWG15322.1"/>
    </source>
</evidence>
<evidence type="ECO:0000313" key="5">
    <source>
        <dbReference type="Proteomes" id="UP000680839"/>
    </source>
</evidence>
<dbReference type="InterPro" id="IPR013154">
    <property type="entry name" value="ADH-like_N"/>
</dbReference>
<dbReference type="InterPro" id="IPR020843">
    <property type="entry name" value="ER"/>
</dbReference>